<feature type="domain" description="Thioredoxin" evidence="12">
    <location>
        <begin position="3"/>
        <end position="157"/>
    </location>
</feature>
<keyword evidence="14" id="KW-1185">Reference proteome</keyword>
<comment type="similarity">
    <text evidence="9">Belongs to the peroxiredoxin family. BCP/PrxQ subfamily.</text>
</comment>
<evidence type="ECO:0000256" key="6">
    <source>
        <dbReference type="ARBA" id="ARBA00023157"/>
    </source>
</evidence>
<dbReference type="InterPro" id="IPR036249">
    <property type="entry name" value="Thioredoxin-like_sf"/>
</dbReference>
<sequence>MKALEEKLDLSFPVKAVVDGEKWEGPFAELIKRPTVVSVYMRNNTSSCDKQTVQMQTVAEELDKKGIGLIGLSKDTVGSHLKYAAKHGLSFPLVSDPDHLFAQATDSLVEKKMYGKTFLGPTRSAYLLRDDLSLAAAVEKVTSAAHGDELLSLVKEI</sequence>
<keyword evidence="6" id="KW-1015">Disulfide bond</keyword>
<reference evidence="13 14" key="1">
    <citation type="submission" date="2020-07" db="EMBL/GenBank/DDBJ databases">
        <authorList>
            <person name="Feng X."/>
        </authorList>
    </citation>
    <scope>NUCLEOTIDE SEQUENCE [LARGE SCALE GENOMIC DNA]</scope>
    <source>
        <strain evidence="13 14">JCM23202</strain>
    </source>
</reference>
<evidence type="ECO:0000256" key="4">
    <source>
        <dbReference type="ARBA" id="ARBA00022862"/>
    </source>
</evidence>
<organism evidence="13 14">
    <name type="scientific">Pelagicoccus albus</name>
    <dbReference type="NCBI Taxonomy" id="415222"/>
    <lineage>
        <taxon>Bacteria</taxon>
        <taxon>Pseudomonadati</taxon>
        <taxon>Verrucomicrobiota</taxon>
        <taxon>Opitutia</taxon>
        <taxon>Puniceicoccales</taxon>
        <taxon>Pelagicoccaceae</taxon>
        <taxon>Pelagicoccus</taxon>
    </lineage>
</organism>
<evidence type="ECO:0000256" key="1">
    <source>
        <dbReference type="ARBA" id="ARBA00003330"/>
    </source>
</evidence>
<protein>
    <recommendedName>
        <fullName evidence="2">thioredoxin-dependent peroxiredoxin</fullName>
        <ecNumber evidence="2">1.11.1.24</ecNumber>
    </recommendedName>
    <alternativeName>
        <fullName evidence="8">Thioredoxin peroxidase</fullName>
    </alternativeName>
    <alternativeName>
        <fullName evidence="10">Thioredoxin-dependent peroxiredoxin Bcp</fullName>
    </alternativeName>
</protein>
<gene>
    <name evidence="13" type="ORF">H5P27_13020</name>
</gene>
<evidence type="ECO:0000256" key="3">
    <source>
        <dbReference type="ARBA" id="ARBA00022559"/>
    </source>
</evidence>
<evidence type="ECO:0000256" key="10">
    <source>
        <dbReference type="ARBA" id="ARBA00042639"/>
    </source>
</evidence>
<dbReference type="Pfam" id="PF00578">
    <property type="entry name" value="AhpC-TSA"/>
    <property type="match status" value="1"/>
</dbReference>
<dbReference type="CDD" id="cd03017">
    <property type="entry name" value="PRX_BCP"/>
    <property type="match status" value="1"/>
</dbReference>
<dbReference type="Gene3D" id="3.40.30.10">
    <property type="entry name" value="Glutaredoxin"/>
    <property type="match status" value="1"/>
</dbReference>
<dbReference type="PANTHER" id="PTHR42801:SF4">
    <property type="entry name" value="AHPC_TSA FAMILY PROTEIN"/>
    <property type="match status" value="1"/>
</dbReference>
<dbReference type="GO" id="GO:0045454">
    <property type="term" value="P:cell redox homeostasis"/>
    <property type="evidence" value="ECO:0007669"/>
    <property type="project" value="TreeGrafter"/>
</dbReference>
<keyword evidence="4" id="KW-0049">Antioxidant</keyword>
<comment type="catalytic activity">
    <reaction evidence="11">
        <text>a hydroperoxide + [thioredoxin]-dithiol = an alcohol + [thioredoxin]-disulfide + H2O</text>
        <dbReference type="Rhea" id="RHEA:62620"/>
        <dbReference type="Rhea" id="RHEA-COMP:10698"/>
        <dbReference type="Rhea" id="RHEA-COMP:10700"/>
        <dbReference type="ChEBI" id="CHEBI:15377"/>
        <dbReference type="ChEBI" id="CHEBI:29950"/>
        <dbReference type="ChEBI" id="CHEBI:30879"/>
        <dbReference type="ChEBI" id="CHEBI:35924"/>
        <dbReference type="ChEBI" id="CHEBI:50058"/>
        <dbReference type="EC" id="1.11.1.24"/>
    </reaction>
</comment>
<dbReference type="EMBL" id="JACHVC010000012">
    <property type="protein sequence ID" value="MBC2606968.1"/>
    <property type="molecule type" value="Genomic_DNA"/>
</dbReference>
<evidence type="ECO:0000256" key="8">
    <source>
        <dbReference type="ARBA" id="ARBA00032824"/>
    </source>
</evidence>
<evidence type="ECO:0000313" key="13">
    <source>
        <dbReference type="EMBL" id="MBC2606968.1"/>
    </source>
</evidence>
<evidence type="ECO:0000256" key="5">
    <source>
        <dbReference type="ARBA" id="ARBA00023002"/>
    </source>
</evidence>
<dbReference type="InterPro" id="IPR050924">
    <property type="entry name" value="Peroxiredoxin_BCP/PrxQ"/>
</dbReference>
<accession>A0A7X1B784</accession>
<dbReference type="EC" id="1.11.1.24" evidence="2"/>
<keyword evidence="3" id="KW-0575">Peroxidase</keyword>
<dbReference type="SUPFAM" id="SSF52833">
    <property type="entry name" value="Thioredoxin-like"/>
    <property type="match status" value="1"/>
</dbReference>
<dbReference type="GO" id="GO:0008379">
    <property type="term" value="F:thioredoxin peroxidase activity"/>
    <property type="evidence" value="ECO:0007669"/>
    <property type="project" value="TreeGrafter"/>
</dbReference>
<proteinExistence type="inferred from homology"/>
<comment type="function">
    <text evidence="1">Thiol-specific peroxidase that catalyzes the reduction of hydrogen peroxide and organic hydroperoxides to water and alcohols, respectively. Plays a role in cell protection against oxidative stress by detoxifying peroxides and as sensor of hydrogen peroxide-mediated signaling events.</text>
</comment>
<dbReference type="GO" id="GO:0034599">
    <property type="term" value="P:cellular response to oxidative stress"/>
    <property type="evidence" value="ECO:0007669"/>
    <property type="project" value="TreeGrafter"/>
</dbReference>
<dbReference type="AlphaFoldDB" id="A0A7X1B784"/>
<dbReference type="Proteomes" id="UP000526501">
    <property type="component" value="Unassembled WGS sequence"/>
</dbReference>
<keyword evidence="5" id="KW-0560">Oxidoreductase</keyword>
<comment type="caution">
    <text evidence="13">The sequence shown here is derived from an EMBL/GenBank/DDBJ whole genome shotgun (WGS) entry which is preliminary data.</text>
</comment>
<evidence type="ECO:0000256" key="11">
    <source>
        <dbReference type="ARBA" id="ARBA00049091"/>
    </source>
</evidence>
<dbReference type="InterPro" id="IPR000866">
    <property type="entry name" value="AhpC/TSA"/>
</dbReference>
<keyword evidence="7" id="KW-0676">Redox-active center</keyword>
<evidence type="ECO:0000256" key="9">
    <source>
        <dbReference type="ARBA" id="ARBA00038489"/>
    </source>
</evidence>
<dbReference type="RefSeq" id="WP_185660834.1">
    <property type="nucleotide sequence ID" value="NZ_CAWPOO010000012.1"/>
</dbReference>
<name>A0A7X1B784_9BACT</name>
<dbReference type="PROSITE" id="PS51352">
    <property type="entry name" value="THIOREDOXIN_2"/>
    <property type="match status" value="1"/>
</dbReference>
<evidence type="ECO:0000256" key="7">
    <source>
        <dbReference type="ARBA" id="ARBA00023284"/>
    </source>
</evidence>
<dbReference type="InterPro" id="IPR013766">
    <property type="entry name" value="Thioredoxin_domain"/>
</dbReference>
<evidence type="ECO:0000256" key="2">
    <source>
        <dbReference type="ARBA" id="ARBA00013017"/>
    </source>
</evidence>
<dbReference type="PANTHER" id="PTHR42801">
    <property type="entry name" value="THIOREDOXIN-DEPENDENT PEROXIDE REDUCTASE"/>
    <property type="match status" value="1"/>
</dbReference>
<evidence type="ECO:0000259" key="12">
    <source>
        <dbReference type="PROSITE" id="PS51352"/>
    </source>
</evidence>
<dbReference type="GO" id="GO:0005737">
    <property type="term" value="C:cytoplasm"/>
    <property type="evidence" value="ECO:0007669"/>
    <property type="project" value="TreeGrafter"/>
</dbReference>
<evidence type="ECO:0000313" key="14">
    <source>
        <dbReference type="Proteomes" id="UP000526501"/>
    </source>
</evidence>